<evidence type="ECO:0008006" key="3">
    <source>
        <dbReference type="Google" id="ProtNLM"/>
    </source>
</evidence>
<keyword evidence="2" id="KW-1185">Reference proteome</keyword>
<proteinExistence type="predicted"/>
<organism evidence="1 2">
    <name type="scientific">Bradyrhizobium erythrophlei</name>
    <dbReference type="NCBI Taxonomy" id="1437360"/>
    <lineage>
        <taxon>Bacteria</taxon>
        <taxon>Pseudomonadati</taxon>
        <taxon>Pseudomonadota</taxon>
        <taxon>Alphaproteobacteria</taxon>
        <taxon>Hyphomicrobiales</taxon>
        <taxon>Nitrobacteraceae</taxon>
        <taxon>Bradyrhizobium</taxon>
    </lineage>
</organism>
<dbReference type="EMBL" id="LT670849">
    <property type="protein sequence ID" value="SHN70532.1"/>
    <property type="molecule type" value="Genomic_DNA"/>
</dbReference>
<evidence type="ECO:0000313" key="2">
    <source>
        <dbReference type="Proteomes" id="UP000184096"/>
    </source>
</evidence>
<dbReference type="OrthoDB" id="7850882at2"/>
<dbReference type="InterPro" id="IPR021293">
    <property type="entry name" value="DUF2865"/>
</dbReference>
<dbReference type="Proteomes" id="UP000184096">
    <property type="component" value="Chromosome I"/>
</dbReference>
<accession>A0A1M7TIF4</accession>
<dbReference type="Pfam" id="PF11064">
    <property type="entry name" value="DUF2865"/>
    <property type="match status" value="1"/>
</dbReference>
<sequence length="230" mass="24366">MGDRKSTEGKSAKGKSTKGKWILGGLAALVVVTLPAAAQAEDFLSALFGAFGVHRSQPPMTPLSFGGEQNVVFPPDGQVSRPRVYGGGSQAYCVRTCDGRYFPISSTGNQSRAASCNSFCPASETRVLYGSNIDGAVTEEGKPYSELPNAFRYRDELVSGCTCNGKDPVGLAEVKVEDDPTLRKGDIVASPEGLMVAVRGADRRGASLAFSPAPDSIRSRYQRVPVLARQ</sequence>
<gene>
    <name evidence="1" type="ORF">SAMN05444170_1752</name>
</gene>
<dbReference type="RefSeq" id="WP_072817536.1">
    <property type="nucleotide sequence ID" value="NZ_LT670849.1"/>
</dbReference>
<reference evidence="1" key="1">
    <citation type="submission" date="2016-11" db="EMBL/GenBank/DDBJ databases">
        <authorList>
            <person name="Jaros S."/>
            <person name="Januszkiewicz K."/>
            <person name="Wedrychowicz H."/>
        </authorList>
    </citation>
    <scope>NUCLEOTIDE SEQUENCE [LARGE SCALE GENOMIC DNA]</scope>
    <source>
        <strain evidence="1">GAS401</strain>
    </source>
</reference>
<name>A0A1M7TIF4_9BRAD</name>
<protein>
    <recommendedName>
        <fullName evidence="3">DUF2865 domain-containing protein</fullName>
    </recommendedName>
</protein>
<dbReference type="AlphaFoldDB" id="A0A1M7TIF4"/>
<evidence type="ECO:0000313" key="1">
    <source>
        <dbReference type="EMBL" id="SHN70532.1"/>
    </source>
</evidence>